<reference evidence="5 6" key="1">
    <citation type="journal article" date="2016" name="Nat. Commun.">
        <title>Microbial interactions lead to rapid micro-scale successions on model marine particles.</title>
        <authorList>
            <person name="Datta M.S."/>
            <person name="Sliwerska E."/>
            <person name="Gore J."/>
            <person name="Polz M.F."/>
            <person name="Cordero O.X."/>
        </authorList>
    </citation>
    <scope>NUCLEOTIDE SEQUENCE [LARGE SCALE GENOMIC DNA]</scope>
    <source>
        <strain evidence="5 6">4G03</strain>
    </source>
</reference>
<comment type="caution">
    <text evidence="5">The sequence shown here is derived from an EMBL/GenBank/DDBJ whole genome shotgun (WGS) entry which is preliminary data.</text>
</comment>
<proteinExistence type="predicted"/>
<evidence type="ECO:0000313" key="4">
    <source>
        <dbReference type="EMBL" id="MDP2540593.1"/>
    </source>
</evidence>
<protein>
    <submittedName>
        <fullName evidence="4 5">Polysaccharide deacetylase</fullName>
    </submittedName>
</protein>
<reference evidence="4 7" key="3">
    <citation type="submission" date="2023-07" db="EMBL/GenBank/DDBJ databases">
        <title>Genome content predicts the carbon catabolic preferences of heterotrophic bacteria.</title>
        <authorList>
            <person name="Gralka M."/>
        </authorList>
    </citation>
    <scope>NUCLEOTIDE SEQUENCE [LARGE SCALE GENOMIC DNA]</scope>
    <source>
        <strain evidence="4 7">4G03</strain>
    </source>
</reference>
<dbReference type="GO" id="GO:0016810">
    <property type="term" value="F:hydrolase activity, acting on carbon-nitrogen (but not peptide) bonds"/>
    <property type="evidence" value="ECO:0007669"/>
    <property type="project" value="InterPro"/>
</dbReference>
<dbReference type="GO" id="GO:0016020">
    <property type="term" value="C:membrane"/>
    <property type="evidence" value="ECO:0007669"/>
    <property type="project" value="TreeGrafter"/>
</dbReference>
<dbReference type="InterPro" id="IPR002509">
    <property type="entry name" value="NODB_dom"/>
</dbReference>
<keyword evidence="2" id="KW-0378">Hydrolase</keyword>
<name>A0A2G1BY76_9FLAO</name>
<dbReference type="Proteomes" id="UP000222163">
    <property type="component" value="Unassembled WGS sequence"/>
</dbReference>
<dbReference type="InterPro" id="IPR011330">
    <property type="entry name" value="Glyco_hydro/deAcase_b/a-brl"/>
</dbReference>
<sequence length="305" mass="35982">MIKNILQTKLVLILLSVFLYNSLYAQSISFTFDDGTLGNRPGYSFEKWNSMLLKKLKDNKVKATLFVKGEGKNSKRGKHLLTSWNNEGHSIANHTYTHPNYNSSKVTFKQFKNELLKNDSLIKQYSNYQKYFRFPYLKEGNSKEKIESFRNFLKEQNYKNGYVTIDASDWYIDSRLIKKLRTDSSFDINKFRKFYLEHIWNRAQFYEKISFELTGRHIKHNVLLHHNLAAALFIDDLIQLFKEKGWTIVSTKEAYADPIYNQTPNYAGESLIYALAKDSKKYEAILRYPAEDSRYEKEKMNKLGL</sequence>
<dbReference type="PROSITE" id="PS51677">
    <property type="entry name" value="NODB"/>
    <property type="match status" value="1"/>
</dbReference>
<dbReference type="EMBL" id="PDUU01000003">
    <property type="protein sequence ID" value="PHN98555.1"/>
    <property type="molecule type" value="Genomic_DNA"/>
</dbReference>
<keyword evidence="7" id="KW-1185">Reference proteome</keyword>
<dbReference type="GO" id="GO:0046872">
    <property type="term" value="F:metal ion binding"/>
    <property type="evidence" value="ECO:0007669"/>
    <property type="project" value="UniProtKB-KW"/>
</dbReference>
<evidence type="ECO:0000256" key="2">
    <source>
        <dbReference type="ARBA" id="ARBA00022801"/>
    </source>
</evidence>
<dbReference type="PANTHER" id="PTHR10587">
    <property type="entry name" value="GLYCOSYL TRANSFERASE-RELATED"/>
    <property type="match status" value="1"/>
</dbReference>
<organism evidence="5 6">
    <name type="scientific">Tenacibaculum discolor</name>
    <dbReference type="NCBI Taxonomy" id="361581"/>
    <lineage>
        <taxon>Bacteria</taxon>
        <taxon>Pseudomonadati</taxon>
        <taxon>Bacteroidota</taxon>
        <taxon>Flavobacteriia</taxon>
        <taxon>Flavobacteriales</taxon>
        <taxon>Flavobacteriaceae</taxon>
        <taxon>Tenacibaculum</taxon>
    </lineage>
</organism>
<dbReference type="PANTHER" id="PTHR10587:SF133">
    <property type="entry name" value="CHITIN DEACETYLASE 1-RELATED"/>
    <property type="match status" value="1"/>
</dbReference>
<gene>
    <name evidence="5" type="ORF">CSC81_03425</name>
    <name evidence="4" type="ORF">Q8W23_03810</name>
</gene>
<dbReference type="Gene3D" id="3.20.20.370">
    <property type="entry name" value="Glycoside hydrolase/deacetylase"/>
    <property type="match status" value="1"/>
</dbReference>
<evidence type="ECO:0000313" key="5">
    <source>
        <dbReference type="EMBL" id="PHN98555.1"/>
    </source>
</evidence>
<dbReference type="Pfam" id="PF01522">
    <property type="entry name" value="Polysacc_deac_1"/>
    <property type="match status" value="1"/>
</dbReference>
<evidence type="ECO:0000313" key="7">
    <source>
        <dbReference type="Proteomes" id="UP001242342"/>
    </source>
</evidence>
<dbReference type="InterPro" id="IPR050248">
    <property type="entry name" value="Polysacc_deacetylase_ArnD"/>
</dbReference>
<dbReference type="EMBL" id="JAUYVU010000002">
    <property type="protein sequence ID" value="MDP2540593.1"/>
    <property type="molecule type" value="Genomic_DNA"/>
</dbReference>
<dbReference type="RefSeq" id="WP_099214374.1">
    <property type="nucleotide sequence ID" value="NZ_JAUYVU010000002.1"/>
</dbReference>
<keyword evidence="1" id="KW-0479">Metal-binding</keyword>
<feature type="domain" description="NodB homology" evidence="3">
    <location>
        <begin position="26"/>
        <end position="249"/>
    </location>
</feature>
<reference evidence="5" key="2">
    <citation type="submission" date="2017-10" db="EMBL/GenBank/DDBJ databases">
        <authorList>
            <person name="Enke T.N."/>
            <person name="Cordero O.X."/>
        </authorList>
    </citation>
    <scope>NUCLEOTIDE SEQUENCE</scope>
    <source>
        <strain evidence="5">4G03</strain>
    </source>
</reference>
<dbReference type="SUPFAM" id="SSF88713">
    <property type="entry name" value="Glycoside hydrolase/deacetylase"/>
    <property type="match status" value="1"/>
</dbReference>
<dbReference type="GO" id="GO:0005975">
    <property type="term" value="P:carbohydrate metabolic process"/>
    <property type="evidence" value="ECO:0007669"/>
    <property type="project" value="InterPro"/>
</dbReference>
<evidence type="ECO:0000256" key="1">
    <source>
        <dbReference type="ARBA" id="ARBA00022723"/>
    </source>
</evidence>
<evidence type="ECO:0000259" key="3">
    <source>
        <dbReference type="PROSITE" id="PS51677"/>
    </source>
</evidence>
<evidence type="ECO:0000313" key="6">
    <source>
        <dbReference type="Proteomes" id="UP000222163"/>
    </source>
</evidence>
<dbReference type="AlphaFoldDB" id="A0A2G1BY76"/>
<accession>A0A2G1BY76</accession>
<dbReference type="Proteomes" id="UP001242342">
    <property type="component" value="Unassembled WGS sequence"/>
</dbReference>